<dbReference type="InterPro" id="IPR011856">
    <property type="entry name" value="tRNA_endonuc-like_dom_sf"/>
</dbReference>
<protein>
    <submittedName>
        <fullName evidence="1">Penicillin-binding protein-related factor A</fullName>
    </submittedName>
</protein>
<proteinExistence type="predicted"/>
<accession>A0A8S5MKH9</accession>
<dbReference type="Gene3D" id="3.40.1350.10">
    <property type="match status" value="1"/>
</dbReference>
<sequence>MAVNRGKSFELKVREDLKKVPGISIDRLTDNMSGYYNVKNISDLIFYRYPFICYGEIKSHLGNTFPLANLTQYEKLLTKKDIKGVRAGVILWFIEHDKVLWVPIKTFERAKQDGLKSINVKMDFEEYNILDIPSVKRRVFLDSDYSYLFKVWEKELEEDGK</sequence>
<dbReference type="EMBL" id="BK014923">
    <property type="protein sequence ID" value="DAD82720.1"/>
    <property type="molecule type" value="Genomic_DNA"/>
</dbReference>
<dbReference type="GO" id="GO:0003676">
    <property type="term" value="F:nucleic acid binding"/>
    <property type="evidence" value="ECO:0007669"/>
    <property type="project" value="InterPro"/>
</dbReference>
<name>A0A8S5MKH9_9CAUD</name>
<evidence type="ECO:0000313" key="1">
    <source>
        <dbReference type="EMBL" id="DAD82720.1"/>
    </source>
</evidence>
<organism evidence="1">
    <name type="scientific">Siphoviridae sp. ctrpg19</name>
    <dbReference type="NCBI Taxonomy" id="2826481"/>
    <lineage>
        <taxon>Viruses</taxon>
        <taxon>Duplodnaviria</taxon>
        <taxon>Heunggongvirae</taxon>
        <taxon>Uroviricota</taxon>
        <taxon>Caudoviricetes</taxon>
    </lineage>
</organism>
<reference evidence="1" key="1">
    <citation type="journal article" date="2021" name="Proc. Natl. Acad. Sci. U.S.A.">
        <title>A Catalog of Tens of Thousands of Viruses from Human Metagenomes Reveals Hidden Associations with Chronic Diseases.</title>
        <authorList>
            <person name="Tisza M.J."/>
            <person name="Buck C.B."/>
        </authorList>
    </citation>
    <scope>NUCLEOTIDE SEQUENCE</scope>
    <source>
        <strain evidence="1">Ctrpg19</strain>
    </source>
</reference>